<dbReference type="Gene3D" id="3.20.20.140">
    <property type="entry name" value="Metal-dependent hydrolases"/>
    <property type="match status" value="1"/>
</dbReference>
<name>A0ABT1JDW7_ACTCY</name>
<dbReference type="InterPro" id="IPR006680">
    <property type="entry name" value="Amidohydro-rel"/>
</dbReference>
<evidence type="ECO:0000259" key="2">
    <source>
        <dbReference type="Pfam" id="PF01979"/>
    </source>
</evidence>
<dbReference type="RefSeq" id="WP_016698262.1">
    <property type="nucleotide sequence ID" value="NZ_AUBJ02000001.1"/>
</dbReference>
<evidence type="ECO:0000256" key="1">
    <source>
        <dbReference type="ARBA" id="ARBA00022801"/>
    </source>
</evidence>
<feature type="domain" description="Amidohydrolase-related" evidence="2">
    <location>
        <begin position="55"/>
        <end position="437"/>
    </location>
</feature>
<organism evidence="3 4">
    <name type="scientific">Actinoalloteichus caeruleus DSM 43889</name>
    <dbReference type="NCBI Taxonomy" id="1120930"/>
    <lineage>
        <taxon>Bacteria</taxon>
        <taxon>Bacillati</taxon>
        <taxon>Actinomycetota</taxon>
        <taxon>Actinomycetes</taxon>
        <taxon>Pseudonocardiales</taxon>
        <taxon>Pseudonocardiaceae</taxon>
        <taxon>Actinoalloteichus</taxon>
        <taxon>Actinoalloteichus cyanogriseus</taxon>
    </lineage>
</organism>
<dbReference type="Gene3D" id="2.30.40.10">
    <property type="entry name" value="Urease, subunit C, domain 1"/>
    <property type="match status" value="1"/>
</dbReference>
<dbReference type="SUPFAM" id="SSF51338">
    <property type="entry name" value="Composite domain of metallo-dependent hydrolases"/>
    <property type="match status" value="1"/>
</dbReference>
<gene>
    <name evidence="3" type="ORF">G443_000674</name>
</gene>
<dbReference type="SUPFAM" id="SSF51556">
    <property type="entry name" value="Metallo-dependent hydrolases"/>
    <property type="match status" value="1"/>
</dbReference>
<dbReference type="EMBL" id="AUBJ02000001">
    <property type="protein sequence ID" value="MCP2330404.1"/>
    <property type="molecule type" value="Genomic_DNA"/>
</dbReference>
<dbReference type="Pfam" id="PF01979">
    <property type="entry name" value="Amidohydro_1"/>
    <property type="match status" value="1"/>
</dbReference>
<dbReference type="InterPro" id="IPR050287">
    <property type="entry name" value="MTA/SAH_deaminase"/>
</dbReference>
<sequence>MGTLIRHASVITMDEVTGARPITTSIRISDDRISEIGPDLEPRPDERVIDGRDRLVTPGLVNGHLHSWEALFKGRYDNLPLELWMLFSYPILGIGELPADLVRLRTLLVAMESLRAGVTCVVDDVLETPTQNVDQLAAVFDAYELAGIRANVSGHVINKPFVDTLPFVEEVLRPDLLDEVRAITPPRTDEYLDFSRRAFERHHERAGGRLRYMVAPSGPQRCTDDLLVGAAELARAWNAEYHIHVLETKVQAVTGREFHGTTLVEHLRRIGALGRETTLAHGIWLTRSDIEILGAANASVSHNPISNLKLGSGIAPFRDLLDAGVNLALGSDGASSSDSPRMLDVVKAAGLLHKVSEPDHHRWPSVAEVLRAGTLGGARSALVEDRTGSLEVGKQADLVIYDLNTLPFTPRNDLAVHLVYSENGSSIEQVMVAGETVVENGRLTRVDEDAVLAELRHWLPRVREWQEEWESVNAAFVPAFTEIHRRCAATPTGVNRWSGDEEAWLVG</sequence>
<evidence type="ECO:0000313" key="3">
    <source>
        <dbReference type="EMBL" id="MCP2330404.1"/>
    </source>
</evidence>
<proteinExistence type="predicted"/>
<dbReference type="PANTHER" id="PTHR43794">
    <property type="entry name" value="AMINOHYDROLASE SSNA-RELATED"/>
    <property type="match status" value="1"/>
</dbReference>
<keyword evidence="4" id="KW-1185">Reference proteome</keyword>
<dbReference type="InterPro" id="IPR011059">
    <property type="entry name" value="Metal-dep_hydrolase_composite"/>
</dbReference>
<comment type="caution">
    <text evidence="3">The sequence shown here is derived from an EMBL/GenBank/DDBJ whole genome shotgun (WGS) entry which is preliminary data.</text>
</comment>
<evidence type="ECO:0000313" key="4">
    <source>
        <dbReference type="Proteomes" id="UP000791080"/>
    </source>
</evidence>
<dbReference type="Proteomes" id="UP000791080">
    <property type="component" value="Unassembled WGS sequence"/>
</dbReference>
<protein>
    <submittedName>
        <fullName evidence="3">Guanine deaminase</fullName>
    </submittedName>
</protein>
<dbReference type="PANTHER" id="PTHR43794:SF11">
    <property type="entry name" value="AMIDOHYDROLASE-RELATED DOMAIN-CONTAINING PROTEIN"/>
    <property type="match status" value="1"/>
</dbReference>
<reference evidence="3 4" key="1">
    <citation type="submission" date="2022-06" db="EMBL/GenBank/DDBJ databases">
        <title>Genomic Encyclopedia of Type Strains, Phase I: the one thousand microbial genomes (KMG-I) project.</title>
        <authorList>
            <person name="Kyrpides N."/>
        </authorList>
    </citation>
    <scope>NUCLEOTIDE SEQUENCE [LARGE SCALE GENOMIC DNA]</scope>
    <source>
        <strain evidence="3 4">DSM 43889</strain>
    </source>
</reference>
<dbReference type="InterPro" id="IPR032466">
    <property type="entry name" value="Metal_Hydrolase"/>
</dbReference>
<accession>A0ABT1JDW7</accession>
<dbReference type="CDD" id="cd01298">
    <property type="entry name" value="ATZ_TRZ_like"/>
    <property type="match status" value="1"/>
</dbReference>
<keyword evidence="1" id="KW-0378">Hydrolase</keyword>